<dbReference type="FunFam" id="3.30.160.20:FF:000065">
    <property type="entry name" value="Peptidyl-tRNA hydrolase domain protein"/>
    <property type="match status" value="1"/>
</dbReference>
<dbReference type="PANTHER" id="PTHR46203">
    <property type="entry name" value="PROBABLE PEPTIDE CHAIN RELEASE FACTOR C12ORF65"/>
    <property type="match status" value="1"/>
</dbReference>
<feature type="compositionally biased region" description="Polar residues" evidence="5">
    <location>
        <begin position="172"/>
        <end position="181"/>
    </location>
</feature>
<comment type="subcellular location">
    <subcellularLocation>
        <location evidence="1">Mitochondrion</location>
    </subcellularLocation>
</comment>
<feature type="compositionally biased region" description="Basic and acidic residues" evidence="5">
    <location>
        <begin position="102"/>
        <end position="120"/>
    </location>
</feature>
<keyword evidence="4" id="KW-0496">Mitochondrion</keyword>
<reference evidence="7 8" key="1">
    <citation type="submission" date="2023-08" db="EMBL/GenBank/DDBJ databases">
        <title>Black Yeasts Isolated from many extreme environments.</title>
        <authorList>
            <person name="Coleine C."/>
            <person name="Stajich J.E."/>
            <person name="Selbmann L."/>
        </authorList>
    </citation>
    <scope>NUCLEOTIDE SEQUENCE [LARGE SCALE GENOMIC DNA]</scope>
    <source>
        <strain evidence="7 8">CCFEE 5935</strain>
    </source>
</reference>
<evidence type="ECO:0000256" key="2">
    <source>
        <dbReference type="ARBA" id="ARBA00010835"/>
    </source>
</evidence>
<dbReference type="GO" id="GO:0005739">
    <property type="term" value="C:mitochondrion"/>
    <property type="evidence" value="ECO:0007669"/>
    <property type="project" value="UniProtKB-SubCell"/>
</dbReference>
<dbReference type="GeneID" id="89931912"/>
<dbReference type="SUPFAM" id="SSF75620">
    <property type="entry name" value="Release factor"/>
    <property type="match status" value="1"/>
</dbReference>
<dbReference type="RefSeq" id="XP_064654079.1">
    <property type="nucleotide sequence ID" value="XM_064807804.1"/>
</dbReference>
<feature type="compositionally biased region" description="Basic residues" evidence="5">
    <location>
        <begin position="121"/>
        <end position="136"/>
    </location>
</feature>
<dbReference type="GO" id="GO:0032543">
    <property type="term" value="P:mitochondrial translation"/>
    <property type="evidence" value="ECO:0007669"/>
    <property type="project" value="UniProtKB-ARBA"/>
</dbReference>
<feature type="region of interest" description="Disordered" evidence="5">
    <location>
        <begin position="102"/>
        <end position="181"/>
    </location>
</feature>
<organism evidence="7 8">
    <name type="scientific">Saxophila tyrrhenica</name>
    <dbReference type="NCBI Taxonomy" id="1690608"/>
    <lineage>
        <taxon>Eukaryota</taxon>
        <taxon>Fungi</taxon>
        <taxon>Dikarya</taxon>
        <taxon>Ascomycota</taxon>
        <taxon>Pezizomycotina</taxon>
        <taxon>Dothideomycetes</taxon>
        <taxon>Dothideomycetidae</taxon>
        <taxon>Mycosphaerellales</taxon>
        <taxon>Extremaceae</taxon>
        <taxon>Saxophila</taxon>
    </lineage>
</organism>
<evidence type="ECO:0000259" key="6">
    <source>
        <dbReference type="Pfam" id="PF00472"/>
    </source>
</evidence>
<dbReference type="InterPro" id="IPR045853">
    <property type="entry name" value="Pep_chain_release_fac_I_sf"/>
</dbReference>
<dbReference type="Gene3D" id="3.30.160.20">
    <property type="match status" value="1"/>
</dbReference>
<evidence type="ECO:0000256" key="5">
    <source>
        <dbReference type="SAM" id="MobiDB-lite"/>
    </source>
</evidence>
<dbReference type="Pfam" id="PF00472">
    <property type="entry name" value="RF-1"/>
    <property type="match status" value="1"/>
</dbReference>
<comment type="caution">
    <text evidence="7">The sequence shown here is derived from an EMBL/GenBank/DDBJ whole genome shotgun (WGS) entry which is preliminary data.</text>
</comment>
<dbReference type="GO" id="GO:0003747">
    <property type="term" value="F:translation release factor activity"/>
    <property type="evidence" value="ECO:0007669"/>
    <property type="project" value="InterPro"/>
</dbReference>
<name>A0AAV9NW56_9PEZI</name>
<dbReference type="Proteomes" id="UP001337655">
    <property type="component" value="Unassembled WGS sequence"/>
</dbReference>
<gene>
    <name evidence="7" type="ORF">LTR77_010586</name>
</gene>
<sequence>MLARSWTRSVLRFPPTPITACRPFHTTPTVFAKPLPPRLQIPEIDITESFLKGTGPGGQKINKTSSAVQLKHLPTGLVVKCQGTRSREQNRKDARRLLAERLEEREKGDESRTAIKAERARVKKASKRKKTGRKYRKLAEEREGGVGEGEEGSGGREAVEIAKGVGGGASEDTVQSSAKDK</sequence>
<evidence type="ECO:0000256" key="1">
    <source>
        <dbReference type="ARBA" id="ARBA00004173"/>
    </source>
</evidence>
<dbReference type="PANTHER" id="PTHR46203:SF1">
    <property type="entry name" value="MITOCHONDRIAL TRANSLATION RELEASE FACTOR IN RESCUE"/>
    <property type="match status" value="1"/>
</dbReference>
<keyword evidence="8" id="KW-1185">Reference proteome</keyword>
<dbReference type="AlphaFoldDB" id="A0AAV9NW56"/>
<proteinExistence type="inferred from homology"/>
<evidence type="ECO:0000313" key="8">
    <source>
        <dbReference type="Proteomes" id="UP001337655"/>
    </source>
</evidence>
<dbReference type="EMBL" id="JAVRRT010000024">
    <property type="protein sequence ID" value="KAK5163637.1"/>
    <property type="molecule type" value="Genomic_DNA"/>
</dbReference>
<evidence type="ECO:0000256" key="4">
    <source>
        <dbReference type="ARBA" id="ARBA00023128"/>
    </source>
</evidence>
<feature type="domain" description="Prokaryotic-type class I peptide chain release factors" evidence="6">
    <location>
        <begin position="39"/>
        <end position="137"/>
    </location>
</feature>
<accession>A0AAV9NW56</accession>
<comment type="similarity">
    <text evidence="2">Belongs to the prokaryotic/mitochondrial release factor family.</text>
</comment>
<evidence type="ECO:0000256" key="3">
    <source>
        <dbReference type="ARBA" id="ARBA00022946"/>
    </source>
</evidence>
<dbReference type="InterPro" id="IPR052405">
    <property type="entry name" value="Mito_Transl_Release_Factor"/>
</dbReference>
<keyword evidence="3" id="KW-0809">Transit peptide</keyword>
<dbReference type="InterPro" id="IPR000352">
    <property type="entry name" value="Pep_chain_release_fac_I"/>
</dbReference>
<evidence type="ECO:0000313" key="7">
    <source>
        <dbReference type="EMBL" id="KAK5163637.1"/>
    </source>
</evidence>
<protein>
    <recommendedName>
        <fullName evidence="6">Prokaryotic-type class I peptide chain release factors domain-containing protein</fullName>
    </recommendedName>
</protein>